<evidence type="ECO:0000256" key="1">
    <source>
        <dbReference type="SAM" id="MobiDB-lite"/>
    </source>
</evidence>
<dbReference type="EMBL" id="CAJVPI010002652">
    <property type="protein sequence ID" value="CAG8647151.1"/>
    <property type="molecule type" value="Genomic_DNA"/>
</dbReference>
<reference evidence="2" key="1">
    <citation type="submission" date="2021-06" db="EMBL/GenBank/DDBJ databases">
        <authorList>
            <person name="Kallberg Y."/>
            <person name="Tangrot J."/>
            <person name="Rosling A."/>
        </authorList>
    </citation>
    <scope>NUCLEOTIDE SEQUENCE</scope>
    <source>
        <strain evidence="2">BR232B</strain>
    </source>
</reference>
<dbReference type="AlphaFoldDB" id="A0A9N9DSE4"/>
<proteinExistence type="predicted"/>
<evidence type="ECO:0000313" key="2">
    <source>
        <dbReference type="EMBL" id="CAG8647151.1"/>
    </source>
</evidence>
<evidence type="ECO:0000313" key="3">
    <source>
        <dbReference type="Proteomes" id="UP000789739"/>
    </source>
</evidence>
<feature type="region of interest" description="Disordered" evidence="1">
    <location>
        <begin position="1"/>
        <end position="52"/>
    </location>
</feature>
<feature type="compositionally biased region" description="Acidic residues" evidence="1">
    <location>
        <begin position="28"/>
        <end position="46"/>
    </location>
</feature>
<keyword evidence="3" id="KW-1185">Reference proteome</keyword>
<dbReference type="Proteomes" id="UP000789739">
    <property type="component" value="Unassembled WGS sequence"/>
</dbReference>
<feature type="compositionally biased region" description="Polar residues" evidence="1">
    <location>
        <begin position="1"/>
        <end position="11"/>
    </location>
</feature>
<name>A0A9N9DSE4_9GLOM</name>
<sequence>MVNAATSNIKSRFTHCQEEEESTRTIEDEQILENDSNDTTTDSEDENDKKHYNDETALVHNILQDMVKASTAEKTVSEHFARS</sequence>
<organism evidence="2 3">
    <name type="scientific">Paraglomus brasilianum</name>
    <dbReference type="NCBI Taxonomy" id="144538"/>
    <lineage>
        <taxon>Eukaryota</taxon>
        <taxon>Fungi</taxon>
        <taxon>Fungi incertae sedis</taxon>
        <taxon>Mucoromycota</taxon>
        <taxon>Glomeromycotina</taxon>
        <taxon>Glomeromycetes</taxon>
        <taxon>Paraglomerales</taxon>
        <taxon>Paraglomeraceae</taxon>
        <taxon>Paraglomus</taxon>
    </lineage>
</organism>
<feature type="non-terminal residue" evidence="2">
    <location>
        <position position="83"/>
    </location>
</feature>
<protein>
    <submittedName>
        <fullName evidence="2">10608_t:CDS:1</fullName>
    </submittedName>
</protein>
<comment type="caution">
    <text evidence="2">The sequence shown here is derived from an EMBL/GenBank/DDBJ whole genome shotgun (WGS) entry which is preliminary data.</text>
</comment>
<accession>A0A9N9DSE4</accession>
<gene>
    <name evidence="2" type="ORF">PBRASI_LOCUS10086</name>
</gene>